<evidence type="ECO:0000256" key="1">
    <source>
        <dbReference type="SAM" id="Phobius"/>
    </source>
</evidence>
<feature type="transmembrane region" description="Helical" evidence="1">
    <location>
        <begin position="99"/>
        <end position="118"/>
    </location>
</feature>
<gene>
    <name evidence="2" type="ORF">U0042_18195</name>
</gene>
<name>A0ABZ0WFB0_9BURK</name>
<proteinExistence type="predicted"/>
<evidence type="ECO:0000313" key="2">
    <source>
        <dbReference type="EMBL" id="WQD76041.1"/>
    </source>
</evidence>
<protein>
    <submittedName>
        <fullName evidence="2">Uncharacterized protein</fullName>
    </submittedName>
</protein>
<organism evidence="2 3">
    <name type="scientific">Paraburkholderia kururiensis</name>
    <dbReference type="NCBI Taxonomy" id="984307"/>
    <lineage>
        <taxon>Bacteria</taxon>
        <taxon>Pseudomonadati</taxon>
        <taxon>Pseudomonadota</taxon>
        <taxon>Betaproteobacteria</taxon>
        <taxon>Burkholderiales</taxon>
        <taxon>Burkholderiaceae</taxon>
        <taxon>Paraburkholderia</taxon>
    </lineage>
</organism>
<keyword evidence="1" id="KW-0812">Transmembrane</keyword>
<reference evidence="2 3" key="1">
    <citation type="submission" date="2023-12" db="EMBL/GenBank/DDBJ databases">
        <title>Genome sequencing and assembly of bacterial species from a model synthetic community.</title>
        <authorList>
            <person name="Hogle S.L."/>
        </authorList>
    </citation>
    <scope>NUCLEOTIDE SEQUENCE [LARGE SCALE GENOMIC DNA]</scope>
    <source>
        <strain evidence="2 3">HAMBI 2494</strain>
    </source>
</reference>
<sequence length="136" mass="15553">MAYDYLTWVSLKRPLTERERSRRIDVHRPVATDITDAHTVFSMNDTVLEVCDRAYSQQGARPRFPLFGHICLKGHPCASLSAWFFGLNNIGGIGYSARLFTLVLSGPLFVMAILHYIAQLTSREPIWPPLYRSRLQ</sequence>
<accession>A0ABZ0WFB0</accession>
<dbReference type="Proteomes" id="UP001325479">
    <property type="component" value="Chromosome"/>
</dbReference>
<evidence type="ECO:0000313" key="3">
    <source>
        <dbReference type="Proteomes" id="UP001325479"/>
    </source>
</evidence>
<dbReference type="RefSeq" id="WP_232833661.1">
    <property type="nucleotide sequence ID" value="NZ_CP139965.1"/>
</dbReference>
<keyword evidence="3" id="KW-1185">Reference proteome</keyword>
<keyword evidence="1" id="KW-0472">Membrane</keyword>
<keyword evidence="1" id="KW-1133">Transmembrane helix</keyword>
<dbReference type="EMBL" id="CP139965">
    <property type="protein sequence ID" value="WQD76041.1"/>
    <property type="molecule type" value="Genomic_DNA"/>
</dbReference>